<evidence type="ECO:0000313" key="1">
    <source>
        <dbReference type="EMBL" id="CAL1402657.1"/>
    </source>
</evidence>
<evidence type="ECO:0000313" key="2">
    <source>
        <dbReference type="Proteomes" id="UP001497516"/>
    </source>
</evidence>
<protein>
    <submittedName>
        <fullName evidence="1">Uncharacterized protein</fullName>
    </submittedName>
</protein>
<organism evidence="1 2">
    <name type="scientific">Linum trigynum</name>
    <dbReference type="NCBI Taxonomy" id="586398"/>
    <lineage>
        <taxon>Eukaryota</taxon>
        <taxon>Viridiplantae</taxon>
        <taxon>Streptophyta</taxon>
        <taxon>Embryophyta</taxon>
        <taxon>Tracheophyta</taxon>
        <taxon>Spermatophyta</taxon>
        <taxon>Magnoliopsida</taxon>
        <taxon>eudicotyledons</taxon>
        <taxon>Gunneridae</taxon>
        <taxon>Pentapetalae</taxon>
        <taxon>rosids</taxon>
        <taxon>fabids</taxon>
        <taxon>Malpighiales</taxon>
        <taxon>Linaceae</taxon>
        <taxon>Linum</taxon>
    </lineage>
</organism>
<sequence length="197" mass="21375">MSSKKPSREEELINQALKQIDCVMATCRMMITSYDKSMLATRPSPPEVKTLAAIEEEEISILPVATQKVHAAAESTPSVIMAPPLAAPVALIAKPQQPLVDAAKHSTPPEIEFIARLPPGRSLSTAKPVVATSDQVQKAGSMVILREFNSLLLFPRIRNDVGDLWRGIKGGSFRDLLIVDDQVGTPHGEVKLIAKIH</sequence>
<reference evidence="1 2" key="1">
    <citation type="submission" date="2024-04" db="EMBL/GenBank/DDBJ databases">
        <authorList>
            <person name="Fracassetti M."/>
        </authorList>
    </citation>
    <scope>NUCLEOTIDE SEQUENCE [LARGE SCALE GENOMIC DNA]</scope>
</reference>
<gene>
    <name evidence="1" type="ORF">LTRI10_LOCUS42644</name>
</gene>
<dbReference type="Proteomes" id="UP001497516">
    <property type="component" value="Chromosome 7"/>
</dbReference>
<accession>A0AAV2FXG6</accession>
<dbReference type="EMBL" id="OZ034820">
    <property type="protein sequence ID" value="CAL1402657.1"/>
    <property type="molecule type" value="Genomic_DNA"/>
</dbReference>
<name>A0AAV2FXG6_9ROSI</name>
<dbReference type="AlphaFoldDB" id="A0AAV2FXG6"/>
<keyword evidence="2" id="KW-1185">Reference proteome</keyword>
<proteinExistence type="predicted"/>